<dbReference type="PROSITE" id="PS50929">
    <property type="entry name" value="ABC_TM1F"/>
    <property type="match status" value="1"/>
</dbReference>
<name>A0A0P0P3A6_9CAUL</name>
<evidence type="ECO:0000313" key="12">
    <source>
        <dbReference type="EMBL" id="ALL14942.1"/>
    </source>
</evidence>
<evidence type="ECO:0000256" key="2">
    <source>
        <dbReference type="ARBA" id="ARBA00022448"/>
    </source>
</evidence>
<feature type="domain" description="ABC transmembrane type-1" evidence="11">
    <location>
        <begin position="26"/>
        <end position="303"/>
    </location>
</feature>
<evidence type="ECO:0000256" key="8">
    <source>
        <dbReference type="ARBA" id="ARBA00023136"/>
    </source>
</evidence>
<dbReference type="Proteomes" id="UP000056905">
    <property type="component" value="Chromosome"/>
</dbReference>
<keyword evidence="13" id="KW-1185">Reference proteome</keyword>
<keyword evidence="2" id="KW-0813">Transport</keyword>
<feature type="transmembrane region" description="Helical" evidence="9">
    <location>
        <begin position="21"/>
        <end position="42"/>
    </location>
</feature>
<dbReference type="PROSITE" id="PS50893">
    <property type="entry name" value="ABC_TRANSPORTER_2"/>
    <property type="match status" value="1"/>
</dbReference>
<keyword evidence="5" id="KW-0547">Nucleotide-binding</keyword>
<evidence type="ECO:0000256" key="7">
    <source>
        <dbReference type="ARBA" id="ARBA00022989"/>
    </source>
</evidence>
<dbReference type="GO" id="GO:0030256">
    <property type="term" value="C:type I protein secretion system complex"/>
    <property type="evidence" value="ECO:0007669"/>
    <property type="project" value="InterPro"/>
</dbReference>
<dbReference type="Gene3D" id="1.20.1560.10">
    <property type="entry name" value="ABC transporter type 1, transmembrane domain"/>
    <property type="match status" value="1"/>
</dbReference>
<dbReference type="InterPro" id="IPR027417">
    <property type="entry name" value="P-loop_NTPase"/>
</dbReference>
<dbReference type="InterPro" id="IPR039421">
    <property type="entry name" value="Type_1_exporter"/>
</dbReference>
<dbReference type="GO" id="GO:0005524">
    <property type="term" value="F:ATP binding"/>
    <property type="evidence" value="ECO:0007669"/>
    <property type="project" value="UniProtKB-KW"/>
</dbReference>
<dbReference type="Pfam" id="PF00664">
    <property type="entry name" value="ABC_membrane"/>
    <property type="match status" value="1"/>
</dbReference>
<keyword evidence="7 9" id="KW-1133">Transmembrane helix</keyword>
<evidence type="ECO:0000256" key="6">
    <source>
        <dbReference type="ARBA" id="ARBA00022840"/>
    </source>
</evidence>
<dbReference type="STRING" id="69395.AQ619_17095"/>
<feature type="transmembrane region" description="Helical" evidence="9">
    <location>
        <begin position="62"/>
        <end position="82"/>
    </location>
</feature>
<evidence type="ECO:0000259" key="11">
    <source>
        <dbReference type="PROSITE" id="PS50929"/>
    </source>
</evidence>
<dbReference type="GO" id="GO:0005886">
    <property type="term" value="C:plasma membrane"/>
    <property type="evidence" value="ECO:0007669"/>
    <property type="project" value="UniProtKB-SubCell"/>
</dbReference>
<dbReference type="PROSITE" id="PS00211">
    <property type="entry name" value="ABC_TRANSPORTER_1"/>
    <property type="match status" value="1"/>
</dbReference>
<keyword evidence="6 12" id="KW-0067">ATP-binding</keyword>
<protein>
    <submittedName>
        <fullName evidence="12">ABC transporter ATP-binding protein</fullName>
    </submittedName>
</protein>
<feature type="domain" description="ABC transporter" evidence="10">
    <location>
        <begin position="334"/>
        <end position="570"/>
    </location>
</feature>
<keyword evidence="4 9" id="KW-0812">Transmembrane</keyword>
<proteinExistence type="predicted"/>
<dbReference type="PANTHER" id="PTHR43394:SF1">
    <property type="entry name" value="ATP-BINDING CASSETTE SUB-FAMILY B MEMBER 10, MITOCHONDRIAL"/>
    <property type="match status" value="1"/>
</dbReference>
<dbReference type="GO" id="GO:0016887">
    <property type="term" value="F:ATP hydrolysis activity"/>
    <property type="evidence" value="ECO:0007669"/>
    <property type="project" value="InterPro"/>
</dbReference>
<dbReference type="SMART" id="SM00382">
    <property type="entry name" value="AAA"/>
    <property type="match status" value="1"/>
</dbReference>
<dbReference type="InterPro" id="IPR003593">
    <property type="entry name" value="AAA+_ATPase"/>
</dbReference>
<reference evidence="12 13" key="1">
    <citation type="submission" date="2015-10" db="EMBL/GenBank/DDBJ databases">
        <title>Conservation of the essential genome among Caulobacter and Brevundimonas species.</title>
        <authorList>
            <person name="Scott D."/>
            <person name="Ely B."/>
        </authorList>
    </citation>
    <scope>NUCLEOTIDE SEQUENCE [LARGE SCALE GENOMIC DNA]</scope>
    <source>
        <strain evidence="12 13">CB4</strain>
    </source>
</reference>
<dbReference type="OrthoDB" id="9787557at2"/>
<keyword evidence="8 9" id="KW-0472">Membrane</keyword>
<gene>
    <name evidence="12" type="ORF">AQ619_17095</name>
</gene>
<evidence type="ECO:0000313" key="13">
    <source>
        <dbReference type="Proteomes" id="UP000056905"/>
    </source>
</evidence>
<dbReference type="KEGG" id="chq:AQ619_17095"/>
<dbReference type="InterPro" id="IPR010128">
    <property type="entry name" value="ATPase_T1SS_PrtD-like"/>
</dbReference>
<dbReference type="AlphaFoldDB" id="A0A0P0P3A6"/>
<dbReference type="EMBL" id="CP013002">
    <property type="protein sequence ID" value="ALL14942.1"/>
    <property type="molecule type" value="Genomic_DNA"/>
</dbReference>
<feature type="transmembrane region" description="Helical" evidence="9">
    <location>
        <begin position="148"/>
        <end position="177"/>
    </location>
</feature>
<dbReference type="NCBIfam" id="TIGR01842">
    <property type="entry name" value="type_I_sec_PrtD"/>
    <property type="match status" value="1"/>
</dbReference>
<dbReference type="InterPro" id="IPR036640">
    <property type="entry name" value="ABC1_TM_sf"/>
</dbReference>
<dbReference type="Gene3D" id="3.40.50.300">
    <property type="entry name" value="P-loop containing nucleotide triphosphate hydrolases"/>
    <property type="match status" value="1"/>
</dbReference>
<dbReference type="PANTHER" id="PTHR43394">
    <property type="entry name" value="ATP-DEPENDENT PERMEASE MDL1, MITOCHONDRIAL"/>
    <property type="match status" value="1"/>
</dbReference>
<dbReference type="GO" id="GO:0030253">
    <property type="term" value="P:protein secretion by the type I secretion system"/>
    <property type="evidence" value="ECO:0007669"/>
    <property type="project" value="InterPro"/>
</dbReference>
<evidence type="ECO:0000256" key="4">
    <source>
        <dbReference type="ARBA" id="ARBA00022692"/>
    </source>
</evidence>
<comment type="subcellular location">
    <subcellularLocation>
        <location evidence="1">Cell membrane</location>
        <topology evidence="1">Multi-pass membrane protein</topology>
    </subcellularLocation>
</comment>
<accession>A0A0P0P3A6</accession>
<evidence type="ECO:0000256" key="5">
    <source>
        <dbReference type="ARBA" id="ARBA00022741"/>
    </source>
</evidence>
<dbReference type="CDD" id="cd03246">
    <property type="entry name" value="ABCC_Protease_Secretion"/>
    <property type="match status" value="1"/>
</dbReference>
<dbReference type="SUPFAM" id="SSF90123">
    <property type="entry name" value="ABC transporter transmembrane region"/>
    <property type="match status" value="1"/>
</dbReference>
<dbReference type="InterPro" id="IPR017871">
    <property type="entry name" value="ABC_transporter-like_CS"/>
</dbReference>
<evidence type="ECO:0000259" key="10">
    <source>
        <dbReference type="PROSITE" id="PS50893"/>
    </source>
</evidence>
<keyword evidence="3" id="KW-1003">Cell membrane</keyword>
<evidence type="ECO:0000256" key="1">
    <source>
        <dbReference type="ARBA" id="ARBA00004651"/>
    </source>
</evidence>
<organism evidence="12 13">
    <name type="scientific">Caulobacter henricii</name>
    <dbReference type="NCBI Taxonomy" id="69395"/>
    <lineage>
        <taxon>Bacteria</taxon>
        <taxon>Pseudomonadati</taxon>
        <taxon>Pseudomonadota</taxon>
        <taxon>Alphaproteobacteria</taxon>
        <taxon>Caulobacterales</taxon>
        <taxon>Caulobacteraceae</taxon>
        <taxon>Caulobacter</taxon>
    </lineage>
</organism>
<dbReference type="InterPro" id="IPR011527">
    <property type="entry name" value="ABC1_TM_dom"/>
</dbReference>
<evidence type="ECO:0000256" key="3">
    <source>
        <dbReference type="ARBA" id="ARBA00022475"/>
    </source>
</evidence>
<evidence type="ECO:0000256" key="9">
    <source>
        <dbReference type="SAM" id="Phobius"/>
    </source>
</evidence>
<dbReference type="GO" id="GO:0015421">
    <property type="term" value="F:ABC-type oligopeptide transporter activity"/>
    <property type="evidence" value="ECO:0007669"/>
    <property type="project" value="TreeGrafter"/>
</dbReference>
<dbReference type="InterPro" id="IPR003439">
    <property type="entry name" value="ABC_transporter-like_ATP-bd"/>
</dbReference>
<dbReference type="FunFam" id="3.40.50.300:FF:001444">
    <property type="entry name" value="ABC transporter ATP-binding protein"/>
    <property type="match status" value="1"/>
</dbReference>
<dbReference type="SUPFAM" id="SSF52540">
    <property type="entry name" value="P-loop containing nucleoside triphosphate hydrolases"/>
    <property type="match status" value="1"/>
</dbReference>
<sequence length="583" mass="62343">MKRPNLKIETNSLLNRALREGRGPLLAAAAFTLVSSALYMALPLYTNQVYGRVLISQSIPTLFVLTAGVLFVFAVSSVIDFFRARVLVNFGSAFDQRVSGQVFAALFDGISRRERAMSSQALRDLDVFRQAMGGAPMLALFDLPTVPLFMVVLFIIDPWIGGVTLLGGIVLLILVVIQDQASSVPLKEANDAALRSYSFTDAGLRNSEVVRAMGMLPSIGAIWFRFRRDAMKQSVVASDQAGIWSNAIKFVRMAIQVLIVALGALLTLEHKIGPGLLFANMILSARALAPIDRAVGAWSGFINAGQAYERLTALLNSYQAPDPATSLPAPTGRLSVEGVTLTTPDGSRMLLRNVVFSIQPGETLGIIGPSGAGKSTLARLLVGIWKPSGGTVRLDGADVFAWERGAFGEHVGYLPQDTELFAGSVRANIARFSTRVTDEEVVEAAKMAAVHDLILRLPKGYDTDLGQEGVVLSVGQRQRVGLARALLRNPRLVVLDEPNANLDALGEAALMAALETLKARGATVVMVSHKPAVFKTADKMLVLQEGMVEMFGPRDAVLAKLAANNKPAGVTAPPAAKSIEAKS</sequence>
<dbReference type="Pfam" id="PF00005">
    <property type="entry name" value="ABC_tran"/>
    <property type="match status" value="1"/>
</dbReference>